<dbReference type="InterPro" id="IPR036634">
    <property type="entry name" value="PRD_sf"/>
</dbReference>
<dbReference type="RefSeq" id="WP_093754606.1">
    <property type="nucleotide sequence ID" value="NZ_FNNG01000016.1"/>
</dbReference>
<dbReference type="SUPFAM" id="SSF63520">
    <property type="entry name" value="PTS-regulatory domain, PRD"/>
    <property type="match status" value="1"/>
</dbReference>
<keyword evidence="2" id="KW-1185">Reference proteome</keyword>
<organism evidence="1 2">
    <name type="scientific">Tepidimicrobium xylanilyticum</name>
    <dbReference type="NCBI Taxonomy" id="1123352"/>
    <lineage>
        <taxon>Bacteria</taxon>
        <taxon>Bacillati</taxon>
        <taxon>Bacillota</taxon>
        <taxon>Tissierellia</taxon>
        <taxon>Tissierellales</taxon>
        <taxon>Tepidimicrobiaceae</taxon>
        <taxon>Tepidimicrobium</taxon>
    </lineage>
</organism>
<evidence type="ECO:0000313" key="2">
    <source>
        <dbReference type="Proteomes" id="UP000198828"/>
    </source>
</evidence>
<gene>
    <name evidence="1" type="ORF">SAMN05660923_02735</name>
</gene>
<dbReference type="Proteomes" id="UP000198828">
    <property type="component" value="Unassembled WGS sequence"/>
</dbReference>
<dbReference type="AlphaFoldDB" id="A0A1H3DQY9"/>
<sequence>MNIEAIKHAIKMSKKVYDFWIPDSSYISLLIHIAIGIDMLLNNQEIELPIEELKLLQTYKEYVLAKEIAINPEKYITSQFQKLR</sequence>
<dbReference type="OrthoDB" id="9776005at2"/>
<reference evidence="1 2" key="1">
    <citation type="submission" date="2016-10" db="EMBL/GenBank/DDBJ databases">
        <authorList>
            <person name="de Groot N.N."/>
        </authorList>
    </citation>
    <scope>NUCLEOTIDE SEQUENCE [LARGE SCALE GENOMIC DNA]</scope>
    <source>
        <strain evidence="1 2">DSM 23310</strain>
    </source>
</reference>
<dbReference type="Gene3D" id="1.10.1790.10">
    <property type="entry name" value="PRD domain"/>
    <property type="match status" value="1"/>
</dbReference>
<evidence type="ECO:0000313" key="1">
    <source>
        <dbReference type="EMBL" id="SDX68757.1"/>
    </source>
</evidence>
<name>A0A1H3DQY9_9FIRM</name>
<accession>A0A1H3DQY9</accession>
<dbReference type="EMBL" id="FNNG01000016">
    <property type="protein sequence ID" value="SDX68757.1"/>
    <property type="molecule type" value="Genomic_DNA"/>
</dbReference>
<protein>
    <submittedName>
        <fullName evidence="1">PRD domain-containing protein</fullName>
    </submittedName>
</protein>
<proteinExistence type="predicted"/>
<dbReference type="GO" id="GO:0006355">
    <property type="term" value="P:regulation of DNA-templated transcription"/>
    <property type="evidence" value="ECO:0007669"/>
    <property type="project" value="InterPro"/>
</dbReference>